<dbReference type="InterPro" id="IPR054761">
    <property type="entry name" value="GST_C_proteobact"/>
</dbReference>
<dbReference type="PANTHER" id="PTHR11571">
    <property type="entry name" value="GLUTATHIONE S-TRANSFERASE"/>
    <property type="match status" value="1"/>
</dbReference>
<dbReference type="PROSITE" id="PS50405">
    <property type="entry name" value="GST_CTER"/>
    <property type="match status" value="1"/>
</dbReference>
<keyword evidence="3" id="KW-0808">Transferase</keyword>
<proteinExistence type="predicted"/>
<gene>
    <name evidence="3" type="ORF">GZA08_01110</name>
</gene>
<dbReference type="InterPro" id="IPR050213">
    <property type="entry name" value="GST_superfamily"/>
</dbReference>
<dbReference type="Gene3D" id="3.40.30.10">
    <property type="entry name" value="Glutaredoxin"/>
    <property type="match status" value="1"/>
</dbReference>
<dbReference type="InterPro" id="IPR010987">
    <property type="entry name" value="Glutathione-S-Trfase_C-like"/>
</dbReference>
<dbReference type="GO" id="GO:0004364">
    <property type="term" value="F:glutathione transferase activity"/>
    <property type="evidence" value="ECO:0007669"/>
    <property type="project" value="TreeGrafter"/>
</dbReference>
<dbReference type="PROSITE" id="PS50404">
    <property type="entry name" value="GST_NTER"/>
    <property type="match status" value="1"/>
</dbReference>
<accession>A0A6B2JSM2</accession>
<dbReference type="AlphaFoldDB" id="A0A6B2JSM2"/>
<keyword evidence="4" id="KW-1185">Reference proteome</keyword>
<dbReference type="EMBL" id="JAAGAB010000001">
    <property type="protein sequence ID" value="NDU99568.1"/>
    <property type="molecule type" value="Genomic_DNA"/>
</dbReference>
<organism evidence="3 4">
    <name type="scientific">Pseudoroseicyclus tamaricis</name>
    <dbReference type="NCBI Taxonomy" id="2705421"/>
    <lineage>
        <taxon>Bacteria</taxon>
        <taxon>Pseudomonadati</taxon>
        <taxon>Pseudomonadota</taxon>
        <taxon>Alphaproteobacteria</taxon>
        <taxon>Rhodobacterales</taxon>
        <taxon>Paracoccaceae</taxon>
        <taxon>Pseudoroseicyclus</taxon>
    </lineage>
</organism>
<dbReference type="SUPFAM" id="SSF47616">
    <property type="entry name" value="GST C-terminal domain-like"/>
    <property type="match status" value="1"/>
</dbReference>
<feature type="domain" description="GST N-terminal" evidence="1">
    <location>
        <begin position="1"/>
        <end position="80"/>
    </location>
</feature>
<feature type="domain" description="GST C-terminal" evidence="2">
    <location>
        <begin position="82"/>
        <end position="209"/>
    </location>
</feature>
<evidence type="ECO:0000313" key="3">
    <source>
        <dbReference type="EMBL" id="NDU99568.1"/>
    </source>
</evidence>
<dbReference type="InterPro" id="IPR004045">
    <property type="entry name" value="Glutathione_S-Trfase_N"/>
</dbReference>
<dbReference type="RefSeq" id="WP_163889172.1">
    <property type="nucleotide sequence ID" value="NZ_JAAFYS010000001.1"/>
</dbReference>
<dbReference type="GO" id="GO:0006749">
    <property type="term" value="P:glutathione metabolic process"/>
    <property type="evidence" value="ECO:0007669"/>
    <property type="project" value="TreeGrafter"/>
</dbReference>
<name>A0A6B2JSM2_9RHOB</name>
<dbReference type="Proteomes" id="UP000474757">
    <property type="component" value="Unassembled WGS sequence"/>
</dbReference>
<dbReference type="Pfam" id="PF22119">
    <property type="entry name" value="GST_C_8"/>
    <property type="match status" value="1"/>
</dbReference>
<dbReference type="Gene3D" id="1.20.1050.10">
    <property type="match status" value="1"/>
</dbReference>
<dbReference type="SUPFAM" id="SSF52833">
    <property type="entry name" value="Thioredoxin-like"/>
    <property type="match status" value="1"/>
</dbReference>
<evidence type="ECO:0000313" key="4">
    <source>
        <dbReference type="Proteomes" id="UP000474757"/>
    </source>
</evidence>
<evidence type="ECO:0000259" key="2">
    <source>
        <dbReference type="PROSITE" id="PS50405"/>
    </source>
</evidence>
<comment type="caution">
    <text evidence="3">The sequence shown here is derived from an EMBL/GenBank/DDBJ whole genome shotgun (WGS) entry which is preliminary data.</text>
</comment>
<dbReference type="InterPro" id="IPR036249">
    <property type="entry name" value="Thioredoxin-like_sf"/>
</dbReference>
<sequence length="228" mass="25216">MAYTLYYWPLPFRGIFIELLLAEAGQPFEKKSPSSIYPDHRFDRPLPGMAPPYLVEKGGLQIAQMPAIATHLAERHGLMPSGAEARAAATKAILDANDVLEEISQNGGVQMWEEESWGEFRAERLATWMRIFEETYQHHGGPFMLGEEITLADIAALGLWAPMIHALPPLEEDLKRHAPQVSALLGRLAQRPGLEAFLTAQRARDGQGYCGGEIEASLREVLGLKAEG</sequence>
<evidence type="ECO:0000259" key="1">
    <source>
        <dbReference type="PROSITE" id="PS50404"/>
    </source>
</evidence>
<reference evidence="3 4" key="1">
    <citation type="submission" date="2020-02" db="EMBL/GenBank/DDBJ databases">
        <title>Pseudoroseicyclus tamarix, sp. nov., isolated from offshore sediment of a Tamarix chinensis forest.</title>
        <authorList>
            <person name="Gai Y."/>
        </authorList>
    </citation>
    <scope>NUCLEOTIDE SEQUENCE [LARGE SCALE GENOMIC DNA]</scope>
    <source>
        <strain evidence="3 4">CLL3-39</strain>
    </source>
</reference>
<dbReference type="InterPro" id="IPR036282">
    <property type="entry name" value="Glutathione-S-Trfase_C_sf"/>
</dbReference>
<protein>
    <submittedName>
        <fullName evidence="3">Glutathione S-transferase family protein</fullName>
    </submittedName>
</protein>
<dbReference type="PANTHER" id="PTHR11571:SF263">
    <property type="entry name" value="GLUTATHIONE S-TRANSFERASE"/>
    <property type="match status" value="1"/>
</dbReference>